<dbReference type="InterPro" id="IPR029787">
    <property type="entry name" value="Nucleotide_cyclase"/>
</dbReference>
<dbReference type="InterPro" id="IPR019734">
    <property type="entry name" value="TPR_rpt"/>
</dbReference>
<dbReference type="Pfam" id="PF00211">
    <property type="entry name" value="Guanylate_cyc"/>
    <property type="match status" value="1"/>
</dbReference>
<dbReference type="SUPFAM" id="SSF48452">
    <property type="entry name" value="TPR-like"/>
    <property type="match status" value="1"/>
</dbReference>
<proteinExistence type="predicted"/>
<evidence type="ECO:0000259" key="2">
    <source>
        <dbReference type="PROSITE" id="PS50125"/>
    </source>
</evidence>
<protein>
    <submittedName>
        <fullName evidence="3">Adenylate/guanylate cyclase domain-containing protein</fullName>
    </submittedName>
</protein>
<gene>
    <name evidence="3" type="ORF">GR183_00305</name>
</gene>
<feature type="repeat" description="TPR" evidence="1">
    <location>
        <begin position="412"/>
        <end position="445"/>
    </location>
</feature>
<organism evidence="3 4">
    <name type="scientific">Stappia sediminis</name>
    <dbReference type="NCBI Taxonomy" id="2692190"/>
    <lineage>
        <taxon>Bacteria</taxon>
        <taxon>Pseudomonadati</taxon>
        <taxon>Pseudomonadota</taxon>
        <taxon>Alphaproteobacteria</taxon>
        <taxon>Hyphomicrobiales</taxon>
        <taxon>Stappiaceae</taxon>
        <taxon>Stappia</taxon>
    </lineage>
</organism>
<name>A0A7X3S5M6_9HYPH</name>
<dbReference type="EMBL" id="WUMV01000001">
    <property type="protein sequence ID" value="MXN63330.1"/>
    <property type="molecule type" value="Genomic_DNA"/>
</dbReference>
<dbReference type="Gene3D" id="1.25.40.10">
    <property type="entry name" value="Tetratricopeptide repeat domain"/>
    <property type="match status" value="1"/>
</dbReference>
<dbReference type="Gene3D" id="3.30.70.1230">
    <property type="entry name" value="Nucleotide cyclase"/>
    <property type="match status" value="1"/>
</dbReference>
<dbReference type="GO" id="GO:0004016">
    <property type="term" value="F:adenylate cyclase activity"/>
    <property type="evidence" value="ECO:0007669"/>
    <property type="project" value="UniProtKB-ARBA"/>
</dbReference>
<dbReference type="InterPro" id="IPR050697">
    <property type="entry name" value="Adenylyl/Guanylyl_Cyclase_3/4"/>
</dbReference>
<reference evidence="3 4" key="1">
    <citation type="submission" date="2019-12" db="EMBL/GenBank/DDBJ databases">
        <authorList>
            <person name="Li M."/>
        </authorList>
    </citation>
    <scope>NUCLEOTIDE SEQUENCE [LARGE SCALE GENOMIC DNA]</scope>
    <source>
        <strain evidence="3 4">GBMRC 2046</strain>
    </source>
</reference>
<dbReference type="Gene3D" id="3.40.50.10070">
    <property type="entry name" value="TolB, N-terminal domain"/>
    <property type="match status" value="1"/>
</dbReference>
<dbReference type="GO" id="GO:0006171">
    <property type="term" value="P:cAMP biosynthetic process"/>
    <property type="evidence" value="ECO:0007669"/>
    <property type="project" value="TreeGrafter"/>
</dbReference>
<dbReference type="PROSITE" id="PS50125">
    <property type="entry name" value="GUANYLATE_CYCLASE_2"/>
    <property type="match status" value="1"/>
</dbReference>
<keyword evidence="1" id="KW-0802">TPR repeat</keyword>
<evidence type="ECO:0000256" key="1">
    <source>
        <dbReference type="PROSITE-ProRule" id="PRU00339"/>
    </source>
</evidence>
<comment type="caution">
    <text evidence="3">The sequence shown here is derived from an EMBL/GenBank/DDBJ whole genome shotgun (WGS) entry which is preliminary data.</text>
</comment>
<dbReference type="Proteomes" id="UP000433101">
    <property type="component" value="Unassembled WGS sequence"/>
</dbReference>
<dbReference type="PROSITE" id="PS50005">
    <property type="entry name" value="TPR"/>
    <property type="match status" value="1"/>
</dbReference>
<dbReference type="GO" id="GO:0035556">
    <property type="term" value="P:intracellular signal transduction"/>
    <property type="evidence" value="ECO:0007669"/>
    <property type="project" value="InterPro"/>
</dbReference>
<dbReference type="PANTHER" id="PTHR43081">
    <property type="entry name" value="ADENYLATE CYCLASE, TERMINAL-DIFFERENTIATION SPECIFIC-RELATED"/>
    <property type="match status" value="1"/>
</dbReference>
<dbReference type="InterPro" id="IPR011990">
    <property type="entry name" value="TPR-like_helical_dom_sf"/>
</dbReference>
<evidence type="ECO:0000313" key="3">
    <source>
        <dbReference type="EMBL" id="MXN63330.1"/>
    </source>
</evidence>
<feature type="domain" description="Guanylate cyclase" evidence="2">
    <location>
        <begin position="11"/>
        <end position="126"/>
    </location>
</feature>
<evidence type="ECO:0000313" key="4">
    <source>
        <dbReference type="Proteomes" id="UP000433101"/>
    </source>
</evidence>
<dbReference type="AlphaFoldDB" id="A0A7X3S5M6"/>
<dbReference type="SMART" id="SM00028">
    <property type="entry name" value="TPR"/>
    <property type="match status" value="4"/>
</dbReference>
<dbReference type="InterPro" id="IPR001054">
    <property type="entry name" value="A/G_cyclase"/>
</dbReference>
<accession>A0A7X3S5M6</accession>
<dbReference type="PANTHER" id="PTHR43081:SF19">
    <property type="entry name" value="PH-SENSITIVE ADENYLATE CYCLASE RV1264"/>
    <property type="match status" value="1"/>
</dbReference>
<dbReference type="CDD" id="cd07302">
    <property type="entry name" value="CHD"/>
    <property type="match status" value="1"/>
</dbReference>
<dbReference type="RefSeq" id="WP_160773592.1">
    <property type="nucleotide sequence ID" value="NZ_WUMV01000001.1"/>
</dbReference>
<dbReference type="SUPFAM" id="SSF55073">
    <property type="entry name" value="Nucleotide cyclase"/>
    <property type="match status" value="1"/>
</dbReference>
<sequence length="579" mass="63095">MKEGSRRKLAAIVVADVAGYSRLMGTDETGTLAALRAHLGELVDPLVTEHDGRTVKSMGDGLLMEFPSVVDAVNCAVAIQRGMAERNSGLTPLSAIRFRIGIHLGDVIAEGDDIFGDGVNIASRIEALAEAGGIALSDDAYRQVRDRTGVTWADGGEHAVKNIARPVAIWRWSVGEDPDCSPASEKVAANRASVAVLPFDNMSGDPEQAYFADGIAEDIITELSKVAGLVVIARNSTFAFKGKATRIQDVASDLGVAHVVEGSVRKAGTRVRITAQLIDGASGAHVWAERYDRELADIFAVQDDVTGKIVEALSISLIARCPPPAPRREPAVPEAYDFVLRGREQYRLFTPEGNRAADALYSRAIDLDPDYAAGYAGLAMVRMHDWFSGQADALDKAYELAQMAERLDPSLPLVHEALGNIQLFRRQYDEAVAAIERWIEVEPGNADAYANLAGLRHFMGEPEKVAPLIDKAIGLNPFYPFYYTLYRGQADMMMERYDAALEALRRAVARNGEVLPAQLYLAACHGLRGEEQAAKDTLRQAFRIHPGFSVDWLKTFLPYKRGEDMARLLKGLEAAGLER</sequence>
<keyword evidence="4" id="KW-1185">Reference proteome</keyword>